<organism evidence="2 3">
    <name type="scientific">Pelobates cultripes</name>
    <name type="common">Western spadefoot toad</name>
    <dbReference type="NCBI Taxonomy" id="61616"/>
    <lineage>
        <taxon>Eukaryota</taxon>
        <taxon>Metazoa</taxon>
        <taxon>Chordata</taxon>
        <taxon>Craniata</taxon>
        <taxon>Vertebrata</taxon>
        <taxon>Euteleostomi</taxon>
        <taxon>Amphibia</taxon>
        <taxon>Batrachia</taxon>
        <taxon>Anura</taxon>
        <taxon>Pelobatoidea</taxon>
        <taxon>Pelobatidae</taxon>
        <taxon>Pelobates</taxon>
    </lineage>
</organism>
<keyword evidence="3" id="KW-1185">Reference proteome</keyword>
<reference evidence="2" key="1">
    <citation type="submission" date="2022-03" db="EMBL/GenBank/DDBJ databases">
        <authorList>
            <person name="Alioto T."/>
            <person name="Alioto T."/>
            <person name="Gomez Garrido J."/>
        </authorList>
    </citation>
    <scope>NUCLEOTIDE SEQUENCE</scope>
</reference>
<dbReference type="Proteomes" id="UP001295444">
    <property type="component" value="Chromosome 11"/>
</dbReference>
<feature type="non-terminal residue" evidence="2">
    <location>
        <position position="1"/>
    </location>
</feature>
<evidence type="ECO:0000313" key="2">
    <source>
        <dbReference type="EMBL" id="CAH2321352.1"/>
    </source>
</evidence>
<evidence type="ECO:0000313" key="3">
    <source>
        <dbReference type="Proteomes" id="UP001295444"/>
    </source>
</evidence>
<feature type="non-terminal residue" evidence="2">
    <location>
        <position position="77"/>
    </location>
</feature>
<proteinExistence type="predicted"/>
<dbReference type="AlphaFoldDB" id="A0AAD1T856"/>
<accession>A0AAD1T856</accession>
<evidence type="ECO:0000256" key="1">
    <source>
        <dbReference type="SAM" id="MobiDB-lite"/>
    </source>
</evidence>
<name>A0AAD1T856_PELCU</name>
<feature type="region of interest" description="Disordered" evidence="1">
    <location>
        <begin position="1"/>
        <end position="22"/>
    </location>
</feature>
<sequence length="77" mass="8471">PRASFTAERGWGSSSASCPPRRPLQPWLLWSRPGYDSACLFLPPLLLTPSLPTPLSLVHDFTHYRTCAHVAAPLTIS</sequence>
<protein>
    <submittedName>
        <fullName evidence="2">Uncharacterized protein</fullName>
    </submittedName>
</protein>
<gene>
    <name evidence="2" type="ORF">PECUL_23A003568</name>
</gene>
<dbReference type="EMBL" id="OW240922">
    <property type="protein sequence ID" value="CAH2321352.1"/>
    <property type="molecule type" value="Genomic_DNA"/>
</dbReference>